<organism evidence="2 3">
    <name type="scientific">Oopsacas minuta</name>
    <dbReference type="NCBI Taxonomy" id="111878"/>
    <lineage>
        <taxon>Eukaryota</taxon>
        <taxon>Metazoa</taxon>
        <taxon>Porifera</taxon>
        <taxon>Hexactinellida</taxon>
        <taxon>Hexasterophora</taxon>
        <taxon>Lyssacinosida</taxon>
        <taxon>Leucopsacidae</taxon>
        <taxon>Oopsacas</taxon>
    </lineage>
</organism>
<accession>A0AAV7K8V8</accession>
<dbReference type="EMBL" id="JAKMXF010000111">
    <property type="protein sequence ID" value="KAI6657786.1"/>
    <property type="molecule type" value="Genomic_DNA"/>
</dbReference>
<evidence type="ECO:0000313" key="2">
    <source>
        <dbReference type="EMBL" id="KAI6657786.1"/>
    </source>
</evidence>
<proteinExistence type="predicted"/>
<name>A0AAV7K8V8_9METZ</name>
<protein>
    <submittedName>
        <fullName evidence="2">Uncharacterized protein</fullName>
    </submittedName>
</protein>
<evidence type="ECO:0000313" key="3">
    <source>
        <dbReference type="Proteomes" id="UP001165289"/>
    </source>
</evidence>
<keyword evidence="3" id="KW-1185">Reference proteome</keyword>
<sequence>MATAIGTGMHEETIARELERLRREVLMAKEELRAKFESYFHVLREKPLKMEAQLDEVVRVAEAKLVDRHNKLDQLRITKADVTQNLVHNELNETLENVSRELDQKIQILEAIFDLVPSV</sequence>
<reference evidence="2 3" key="1">
    <citation type="journal article" date="2023" name="BMC Biol.">
        <title>The compact genome of the sponge Oopsacas minuta (Hexactinellida) is lacking key metazoan core genes.</title>
        <authorList>
            <person name="Santini S."/>
            <person name="Schenkelaars Q."/>
            <person name="Jourda C."/>
            <person name="Duchesne M."/>
            <person name="Belahbib H."/>
            <person name="Rocher C."/>
            <person name="Selva M."/>
            <person name="Riesgo A."/>
            <person name="Vervoort M."/>
            <person name="Leys S.P."/>
            <person name="Kodjabachian L."/>
            <person name="Le Bivic A."/>
            <person name="Borchiellini C."/>
            <person name="Claverie J.M."/>
            <person name="Renard E."/>
        </authorList>
    </citation>
    <scope>NUCLEOTIDE SEQUENCE [LARGE SCALE GENOMIC DNA]</scope>
    <source>
        <strain evidence="2">SPO-2</strain>
    </source>
</reference>
<dbReference type="Proteomes" id="UP001165289">
    <property type="component" value="Unassembled WGS sequence"/>
</dbReference>
<dbReference type="AlphaFoldDB" id="A0AAV7K8V8"/>
<feature type="coiled-coil region" evidence="1">
    <location>
        <begin position="11"/>
        <end position="38"/>
    </location>
</feature>
<evidence type="ECO:0000256" key="1">
    <source>
        <dbReference type="SAM" id="Coils"/>
    </source>
</evidence>
<keyword evidence="1" id="KW-0175">Coiled coil</keyword>
<comment type="caution">
    <text evidence="2">The sequence shown here is derived from an EMBL/GenBank/DDBJ whole genome shotgun (WGS) entry which is preliminary data.</text>
</comment>
<gene>
    <name evidence="2" type="ORF">LOD99_529</name>
</gene>